<name>A0A832V643_9ARCH</name>
<comment type="caution">
    <text evidence="1">The sequence shown here is derived from an EMBL/GenBank/DDBJ whole genome shotgun (WGS) entry which is preliminary data.</text>
</comment>
<reference evidence="1 2" key="1">
    <citation type="journal article" name="Nat. Commun.">
        <title>Undinarchaeota illuminate DPANN phylogeny and the impact of gene transfer on archaeal evolution.</title>
        <authorList>
            <person name="Dombrowski N."/>
            <person name="Williams T.A."/>
            <person name="Sun J."/>
            <person name="Woodcroft B.J."/>
            <person name="Lee J.H."/>
            <person name="Minh B.Q."/>
            <person name="Rinke C."/>
            <person name="Spang A."/>
        </authorList>
    </citation>
    <scope>NUCLEOTIDE SEQUENCE [LARGE SCALE GENOMIC DNA]</scope>
    <source>
        <strain evidence="1">MAG_bin1129</strain>
    </source>
</reference>
<dbReference type="EMBL" id="DVAB01000048">
    <property type="protein sequence ID" value="HIK00930.1"/>
    <property type="molecule type" value="Genomic_DNA"/>
</dbReference>
<keyword evidence="2" id="KW-1185">Reference proteome</keyword>
<accession>A0A832V643</accession>
<organism evidence="1 2">
    <name type="scientific">Candidatus Naiadarchaeum limnaeum</name>
    <dbReference type="NCBI Taxonomy" id="2756139"/>
    <lineage>
        <taxon>Archaea</taxon>
        <taxon>Candidatus Undinarchaeota</taxon>
        <taxon>Candidatus Undinarchaeia</taxon>
        <taxon>Candidatus Naiadarchaeales</taxon>
        <taxon>Candidatus Naiadarchaeaceae</taxon>
        <taxon>Candidatus Naiadarchaeum</taxon>
    </lineage>
</organism>
<proteinExistence type="predicted"/>
<evidence type="ECO:0000313" key="1">
    <source>
        <dbReference type="EMBL" id="HIK00930.1"/>
    </source>
</evidence>
<dbReference type="AlphaFoldDB" id="A0A832V643"/>
<protein>
    <submittedName>
        <fullName evidence="1">Uncharacterized protein</fullName>
    </submittedName>
</protein>
<gene>
    <name evidence="1" type="ORF">H1016_05355</name>
</gene>
<evidence type="ECO:0000313" key="2">
    <source>
        <dbReference type="Proteomes" id="UP000646946"/>
    </source>
</evidence>
<feature type="non-terminal residue" evidence="1">
    <location>
        <position position="59"/>
    </location>
</feature>
<dbReference type="Proteomes" id="UP000646946">
    <property type="component" value="Unassembled WGS sequence"/>
</dbReference>
<sequence>MSGMVIGEQLNKITAERKALARQMTIANNVEITNVTSKEFVVGGDKKPGLSFDFQFITK</sequence>